<dbReference type="SUPFAM" id="SSF50156">
    <property type="entry name" value="PDZ domain-like"/>
    <property type="match status" value="4"/>
</dbReference>
<dbReference type="InterPro" id="IPR036034">
    <property type="entry name" value="PDZ_sf"/>
</dbReference>
<comment type="caution">
    <text evidence="4">The sequence shown here is derived from an EMBL/GenBank/DDBJ whole genome shotgun (WGS) entry which is preliminary data.</text>
</comment>
<dbReference type="AlphaFoldDB" id="A0AB34ICC3"/>
<proteinExistence type="predicted"/>
<protein>
    <recommendedName>
        <fullName evidence="6">PDZ domain-containing protein</fullName>
    </recommendedName>
</protein>
<evidence type="ECO:0000259" key="2">
    <source>
        <dbReference type="PROSITE" id="PS50003"/>
    </source>
</evidence>
<dbReference type="SUPFAM" id="SSF50729">
    <property type="entry name" value="PH domain-like"/>
    <property type="match status" value="2"/>
</dbReference>
<gene>
    <name evidence="4" type="ORF">AB1Y20_016815</name>
</gene>
<evidence type="ECO:0000259" key="3">
    <source>
        <dbReference type="PROSITE" id="PS50106"/>
    </source>
</evidence>
<feature type="domain" description="PDZ" evidence="3">
    <location>
        <begin position="23"/>
        <end position="71"/>
    </location>
</feature>
<dbReference type="InterPro" id="IPR011993">
    <property type="entry name" value="PH-like_dom_sf"/>
</dbReference>
<evidence type="ECO:0000256" key="1">
    <source>
        <dbReference type="SAM" id="MobiDB-lite"/>
    </source>
</evidence>
<dbReference type="PROSITE" id="PS50106">
    <property type="entry name" value="PDZ"/>
    <property type="match status" value="5"/>
</dbReference>
<accession>A0AB34ICC3</accession>
<dbReference type="InterPro" id="IPR001478">
    <property type="entry name" value="PDZ"/>
</dbReference>
<keyword evidence="5" id="KW-1185">Reference proteome</keyword>
<dbReference type="SMART" id="SM00233">
    <property type="entry name" value="PH"/>
    <property type="match status" value="3"/>
</dbReference>
<dbReference type="InterPro" id="IPR001849">
    <property type="entry name" value="PH_domain"/>
</dbReference>
<feature type="domain" description="PDZ" evidence="3">
    <location>
        <begin position="123"/>
        <end position="212"/>
    </location>
</feature>
<feature type="domain" description="PDZ" evidence="3">
    <location>
        <begin position="486"/>
        <end position="567"/>
    </location>
</feature>
<dbReference type="EMBL" id="JBGBPQ010000032">
    <property type="protein sequence ID" value="KAL1495447.1"/>
    <property type="molecule type" value="Genomic_DNA"/>
</dbReference>
<evidence type="ECO:0000313" key="4">
    <source>
        <dbReference type="EMBL" id="KAL1495447.1"/>
    </source>
</evidence>
<feature type="domain" description="PH" evidence="2">
    <location>
        <begin position="770"/>
        <end position="876"/>
    </location>
</feature>
<dbReference type="Gene3D" id="2.30.42.10">
    <property type="match status" value="4"/>
</dbReference>
<dbReference type="Gene3D" id="2.30.29.30">
    <property type="entry name" value="Pleckstrin-homology domain (PH domain)/Phosphotyrosine-binding domain (PTB)"/>
    <property type="match status" value="2"/>
</dbReference>
<evidence type="ECO:0008006" key="6">
    <source>
        <dbReference type="Google" id="ProtNLM"/>
    </source>
</evidence>
<dbReference type="Pfam" id="PF00169">
    <property type="entry name" value="PH"/>
    <property type="match status" value="2"/>
</dbReference>
<dbReference type="SMART" id="SM00228">
    <property type="entry name" value="PDZ"/>
    <property type="match status" value="5"/>
</dbReference>
<dbReference type="Proteomes" id="UP001515480">
    <property type="component" value="Unassembled WGS sequence"/>
</dbReference>
<evidence type="ECO:0000313" key="5">
    <source>
        <dbReference type="Proteomes" id="UP001515480"/>
    </source>
</evidence>
<dbReference type="CDD" id="cd00136">
    <property type="entry name" value="PDZ_canonical"/>
    <property type="match status" value="2"/>
</dbReference>
<dbReference type="Pfam" id="PF00595">
    <property type="entry name" value="PDZ"/>
    <property type="match status" value="2"/>
</dbReference>
<sequence length="925" mass="102096">MFFKPEQARSTVTVTIHGCLPANGGVGVDLNTSNVILELRDNTAAAIAFAKDASNALRPGDRVLSVDGEPLGGRILTDVIVPAETHTFEVERAVDWHGFSIDETDVAEKDEEDGLGAVNHLREVVVQKSDGSVGILPEVTIDGATGQGCVMIAKVYPGTQASACGEVSKGDVIRSINGQLLAASKDEEPLKRAMDLLSGIADGVDIKMELESDMLMAGFMQKRGEKGMFKTWAKRWFTLVWSETNLAERELRYFESRDYATRKQKGAIDLSQASEVKAVEIDGQRGITIQTPGRLWELLPASGDEAAEWLRILSMVMARKRGMAVVASFSNMAVSQLEPDEQKEFELTVVLTRKLGMAINKICNEITIVDLEPDGAAAACGLLSVGDSLEEVNGVKAETCKQTIQLLLKDPAQAQLKLYSRVIHGGWMHKLGEGLGGWTTRYFTLSYELDTGVTKNEKRLSTADQKKFRQRATSSAAAQELTSVHTVRMCKTKKYDKIGVWVSPADEDGRVRITRIHDGYIASTTGALQVGDVLLEVNGQRITTQNNATHLLGEAEGVVEVKLERSHDRGCYVIRYYDGKNAVSRTEKGVIRLHKDSVREINKYTLSDDNADGDVPRVGLYILQEERCWELLPPEDELDAWISKLQLAIFGQEVISTELCTPEGAIECEPRVRELKGAHYLKLQQQYGLMLATYKEIPTYAELPPPPDSTEDNRVYIMSLEMDGAGACSGMLKPDDRIISVDGIEVESLQQVTSVFRGSSAMVKVVVASRVVFAGFMLKKGELNSEFQKRWFMLSDEADGSVLRYYDGRNAVTRKLKGEIKISPEEILSTRHWTHKRDGEKLLGVALYTQSRTWELLCPTENEARSWLQLLTMRSRKEAQSPFGAPGTGRRSMPDKQGGAAEEQILNRPRAVSALAGGSHMTTRL</sequence>
<feature type="region of interest" description="Disordered" evidence="1">
    <location>
        <begin position="878"/>
        <end position="903"/>
    </location>
</feature>
<name>A0AB34ICC3_PRYPA</name>
<dbReference type="CDD" id="cd00821">
    <property type="entry name" value="PH"/>
    <property type="match status" value="1"/>
</dbReference>
<dbReference type="PANTHER" id="PTHR23122">
    <property type="entry name" value="MEMBRANE-ASSOCIATED GUANYLATE KINASE MAGUK"/>
    <property type="match status" value="1"/>
</dbReference>
<dbReference type="InterPro" id="IPR050716">
    <property type="entry name" value="MAGUK"/>
</dbReference>
<feature type="domain" description="PDZ" evidence="3">
    <location>
        <begin position="334"/>
        <end position="422"/>
    </location>
</feature>
<feature type="domain" description="PDZ" evidence="3">
    <location>
        <begin position="715"/>
        <end position="771"/>
    </location>
</feature>
<reference evidence="4 5" key="1">
    <citation type="journal article" date="2024" name="Science">
        <title>Giant polyketide synthase enzymes in the biosynthesis of giant marine polyether toxins.</title>
        <authorList>
            <person name="Fallon T.R."/>
            <person name="Shende V.V."/>
            <person name="Wierzbicki I.H."/>
            <person name="Pendleton A.L."/>
            <person name="Watervoot N.F."/>
            <person name="Auber R.P."/>
            <person name="Gonzalez D.J."/>
            <person name="Wisecaver J.H."/>
            <person name="Moore B.S."/>
        </authorList>
    </citation>
    <scope>NUCLEOTIDE SEQUENCE [LARGE SCALE GENOMIC DNA]</scope>
    <source>
        <strain evidence="4 5">12B1</strain>
    </source>
</reference>
<feature type="domain" description="PH" evidence="2">
    <location>
        <begin position="213"/>
        <end position="318"/>
    </location>
</feature>
<dbReference type="PROSITE" id="PS50003">
    <property type="entry name" value="PH_DOMAIN"/>
    <property type="match status" value="2"/>
</dbReference>
<organism evidence="4 5">
    <name type="scientific">Prymnesium parvum</name>
    <name type="common">Toxic golden alga</name>
    <dbReference type="NCBI Taxonomy" id="97485"/>
    <lineage>
        <taxon>Eukaryota</taxon>
        <taxon>Haptista</taxon>
        <taxon>Haptophyta</taxon>
        <taxon>Prymnesiophyceae</taxon>
        <taxon>Prymnesiales</taxon>
        <taxon>Prymnesiaceae</taxon>
        <taxon>Prymnesium</taxon>
    </lineage>
</organism>